<sequence>MGDNLIFAGKYNNYRLHYALFFSIILWGEYRGLTTEATNLFQNNDKIVVPQIGGFALSPGQASYSIACYTAANGIISIDVPNTTQFEWAPDGQHFITATTTPRLRIDNCYRLWHYSGKLVSEFAYDSPKELWQVKFCPMLGYNRLDIRGITTSDCLVC</sequence>
<dbReference type="Proteomes" id="UP000095283">
    <property type="component" value="Unplaced"/>
</dbReference>
<keyword evidence="2" id="KW-0396">Initiation factor</keyword>
<comment type="function">
    <text evidence="1">Functions in the early steps of protein synthesis of a small number of specific mRNAs. Acts by directing the binding of methionyl-tRNAi to 40S ribosomal subunits. In contrast to the eIF-2 complex, it binds methionyl-tRNAi to 40S subunits in a codon-dependent manner, whereas the eIF-2 complex binds methionyl-tRNAi to 40S subunits in a GTP-dependent manner.</text>
</comment>
<evidence type="ECO:0000313" key="7">
    <source>
        <dbReference type="Proteomes" id="UP000095283"/>
    </source>
</evidence>
<evidence type="ECO:0000256" key="5">
    <source>
        <dbReference type="ARBA" id="ARBA00022917"/>
    </source>
</evidence>
<evidence type="ECO:0000259" key="6">
    <source>
        <dbReference type="Pfam" id="PF08662"/>
    </source>
</evidence>
<dbReference type="PANTHER" id="PTHR13227">
    <property type="entry name" value="EUKARYOTIC TRANSLATION INITIATION FACTOR 2A"/>
    <property type="match status" value="1"/>
</dbReference>
<feature type="domain" description="Translation initiation factor beta propellor-like" evidence="6">
    <location>
        <begin position="40"/>
        <end position="134"/>
    </location>
</feature>
<keyword evidence="4" id="KW-0677">Repeat</keyword>
<evidence type="ECO:0000256" key="4">
    <source>
        <dbReference type="ARBA" id="ARBA00022737"/>
    </source>
</evidence>
<organism evidence="7 8">
    <name type="scientific">Heterorhabditis bacteriophora</name>
    <name type="common">Entomopathogenic nematode worm</name>
    <dbReference type="NCBI Taxonomy" id="37862"/>
    <lineage>
        <taxon>Eukaryota</taxon>
        <taxon>Metazoa</taxon>
        <taxon>Ecdysozoa</taxon>
        <taxon>Nematoda</taxon>
        <taxon>Chromadorea</taxon>
        <taxon>Rhabditida</taxon>
        <taxon>Rhabditina</taxon>
        <taxon>Rhabditomorpha</taxon>
        <taxon>Strongyloidea</taxon>
        <taxon>Heterorhabditidae</taxon>
        <taxon>Heterorhabditis</taxon>
    </lineage>
</organism>
<evidence type="ECO:0000256" key="3">
    <source>
        <dbReference type="ARBA" id="ARBA00022574"/>
    </source>
</evidence>
<name>A0A1I7X626_HETBA</name>
<evidence type="ECO:0000256" key="2">
    <source>
        <dbReference type="ARBA" id="ARBA00022540"/>
    </source>
</evidence>
<dbReference type="InterPro" id="IPR013979">
    <property type="entry name" value="TIF_beta_prop-like"/>
</dbReference>
<protein>
    <submittedName>
        <fullName evidence="8">EIF2A domain-containing protein</fullName>
    </submittedName>
</protein>
<dbReference type="GO" id="GO:0003729">
    <property type="term" value="F:mRNA binding"/>
    <property type="evidence" value="ECO:0007669"/>
    <property type="project" value="TreeGrafter"/>
</dbReference>
<evidence type="ECO:0000256" key="1">
    <source>
        <dbReference type="ARBA" id="ARBA00003993"/>
    </source>
</evidence>
<dbReference type="GO" id="GO:0022627">
    <property type="term" value="C:cytosolic small ribosomal subunit"/>
    <property type="evidence" value="ECO:0007669"/>
    <property type="project" value="TreeGrafter"/>
</dbReference>
<evidence type="ECO:0000313" key="8">
    <source>
        <dbReference type="WBParaSite" id="Hba_12887"/>
    </source>
</evidence>
<dbReference type="PANTHER" id="PTHR13227:SF0">
    <property type="entry name" value="EUKARYOTIC TRANSLATION INITIATION FACTOR 2A"/>
    <property type="match status" value="1"/>
</dbReference>
<keyword evidence="5" id="KW-0648">Protein biosynthesis</keyword>
<proteinExistence type="predicted"/>
<dbReference type="AlphaFoldDB" id="A0A1I7X626"/>
<dbReference type="GO" id="GO:0003743">
    <property type="term" value="F:translation initiation factor activity"/>
    <property type="evidence" value="ECO:0007669"/>
    <property type="project" value="UniProtKB-KW"/>
</dbReference>
<accession>A0A1I7X626</accession>
<dbReference type="GO" id="GO:0043022">
    <property type="term" value="F:ribosome binding"/>
    <property type="evidence" value="ECO:0007669"/>
    <property type="project" value="TreeGrafter"/>
</dbReference>
<keyword evidence="3" id="KW-0853">WD repeat</keyword>
<dbReference type="InterPro" id="IPR011387">
    <property type="entry name" value="TIF2A"/>
</dbReference>
<dbReference type="Pfam" id="PF08662">
    <property type="entry name" value="eIF2A"/>
    <property type="match status" value="1"/>
</dbReference>
<dbReference type="WBParaSite" id="Hba_12887">
    <property type="protein sequence ID" value="Hba_12887"/>
    <property type="gene ID" value="Hba_12887"/>
</dbReference>
<dbReference type="GO" id="GO:0000049">
    <property type="term" value="F:tRNA binding"/>
    <property type="evidence" value="ECO:0007669"/>
    <property type="project" value="TreeGrafter"/>
</dbReference>
<reference evidence="8" key="1">
    <citation type="submission" date="2016-11" db="UniProtKB">
        <authorList>
            <consortium name="WormBaseParasite"/>
        </authorList>
    </citation>
    <scope>IDENTIFICATION</scope>
</reference>
<keyword evidence="7" id="KW-1185">Reference proteome</keyword>